<dbReference type="InterPro" id="IPR018170">
    <property type="entry name" value="Aldo/ket_reductase_CS"/>
</dbReference>
<evidence type="ECO:0000256" key="2">
    <source>
        <dbReference type="ARBA" id="ARBA00022857"/>
    </source>
</evidence>
<evidence type="ECO:0000256" key="1">
    <source>
        <dbReference type="ARBA" id="ARBA00007905"/>
    </source>
</evidence>
<dbReference type="PANTHER" id="PTHR43827:SF3">
    <property type="entry name" value="NADP-DEPENDENT OXIDOREDUCTASE DOMAIN-CONTAINING PROTEIN"/>
    <property type="match status" value="1"/>
</dbReference>
<dbReference type="InterPro" id="IPR036812">
    <property type="entry name" value="NAD(P)_OxRdtase_dom_sf"/>
</dbReference>
<comment type="caution">
    <text evidence="5">The sequence shown here is derived from an EMBL/GenBank/DDBJ whole genome shotgun (WGS) entry which is preliminary data.</text>
</comment>
<dbReference type="InterPro" id="IPR023210">
    <property type="entry name" value="NADP_OxRdtase_dom"/>
</dbReference>
<organism evidence="5 6">
    <name type="scientific">Natrinema salsiterrestre</name>
    <dbReference type="NCBI Taxonomy" id="2950540"/>
    <lineage>
        <taxon>Archaea</taxon>
        <taxon>Methanobacteriati</taxon>
        <taxon>Methanobacteriota</taxon>
        <taxon>Stenosarchaea group</taxon>
        <taxon>Halobacteria</taxon>
        <taxon>Halobacteriales</taxon>
        <taxon>Natrialbaceae</taxon>
        <taxon>Natrinema</taxon>
    </lineage>
</organism>
<proteinExistence type="inferred from homology"/>
<evidence type="ECO:0000313" key="5">
    <source>
        <dbReference type="EMBL" id="MDF9746871.1"/>
    </source>
</evidence>
<dbReference type="Pfam" id="PF00248">
    <property type="entry name" value="Aldo_ket_red"/>
    <property type="match status" value="1"/>
</dbReference>
<evidence type="ECO:0000256" key="3">
    <source>
        <dbReference type="ARBA" id="ARBA00023002"/>
    </source>
</evidence>
<dbReference type="PIRSF" id="PIRSF000097">
    <property type="entry name" value="AKR"/>
    <property type="match status" value="1"/>
</dbReference>
<dbReference type="Gene3D" id="3.20.20.100">
    <property type="entry name" value="NADP-dependent oxidoreductase domain"/>
    <property type="match status" value="1"/>
</dbReference>
<keyword evidence="6" id="KW-1185">Reference proteome</keyword>
<keyword evidence="3" id="KW-0560">Oxidoreductase</keyword>
<sequence>MDLPRLGLGTMGIDDPAAIETAIDLGYRHLDTAQIYDNEAVVGEGIERSPIDREELTVATKLWVDRLGADAVSESVEASLERLGLDRVELLYVHRPRGEYDPEGTLPALAEVREDGLVGGVAVSNFEVSQLERFRDVLGRSPAANQVEYHPLFQPEDRLEHAREHGYPLVAYSPLSGGRVGDVEAVVAVAEKHDVSPEQASLAWLLAKGIYPIPKASSRAHLEANRAALDIALDAEDVARIDGVEREEELYPE</sequence>
<dbReference type="SUPFAM" id="SSF51430">
    <property type="entry name" value="NAD(P)-linked oxidoreductase"/>
    <property type="match status" value="1"/>
</dbReference>
<reference evidence="5" key="1">
    <citation type="submission" date="2022-06" db="EMBL/GenBank/DDBJ databases">
        <title>Natrinema sp. a new haloarchaeum isolate from saline soil.</title>
        <authorList>
            <person name="Strakova D."/>
            <person name="Galisteo C."/>
            <person name="Sanchez-Porro C."/>
            <person name="Ventosa A."/>
        </authorList>
    </citation>
    <scope>NUCLEOTIDE SEQUENCE</scope>
    <source>
        <strain evidence="5">S1CR25-10</strain>
    </source>
</reference>
<accession>A0A9Q4L2B1</accession>
<protein>
    <submittedName>
        <fullName evidence="5">Aldo/keto reductase</fullName>
    </submittedName>
</protein>
<evidence type="ECO:0000313" key="6">
    <source>
        <dbReference type="Proteomes" id="UP001154061"/>
    </source>
</evidence>
<keyword evidence="2" id="KW-0521">NADP</keyword>
<dbReference type="PRINTS" id="PR00069">
    <property type="entry name" value="ALDKETRDTASE"/>
</dbReference>
<dbReference type="AlphaFoldDB" id="A0A9Q4L2B1"/>
<dbReference type="RefSeq" id="WP_277522498.1">
    <property type="nucleotide sequence ID" value="NZ_JAMQOT010000005.1"/>
</dbReference>
<dbReference type="GO" id="GO:0016616">
    <property type="term" value="F:oxidoreductase activity, acting on the CH-OH group of donors, NAD or NADP as acceptor"/>
    <property type="evidence" value="ECO:0007669"/>
    <property type="project" value="UniProtKB-ARBA"/>
</dbReference>
<name>A0A9Q4L2B1_9EURY</name>
<comment type="similarity">
    <text evidence="1">Belongs to the aldo/keto reductase family.</text>
</comment>
<dbReference type="PANTHER" id="PTHR43827">
    <property type="entry name" value="2,5-DIKETO-D-GLUCONIC ACID REDUCTASE"/>
    <property type="match status" value="1"/>
</dbReference>
<dbReference type="EMBL" id="JAMQOT010000005">
    <property type="protein sequence ID" value="MDF9746871.1"/>
    <property type="molecule type" value="Genomic_DNA"/>
</dbReference>
<dbReference type="PROSITE" id="PS00798">
    <property type="entry name" value="ALDOKETO_REDUCTASE_1"/>
    <property type="match status" value="1"/>
</dbReference>
<evidence type="ECO:0000259" key="4">
    <source>
        <dbReference type="Pfam" id="PF00248"/>
    </source>
</evidence>
<dbReference type="InterPro" id="IPR020471">
    <property type="entry name" value="AKR"/>
</dbReference>
<feature type="domain" description="NADP-dependent oxidoreductase" evidence="4">
    <location>
        <begin position="6"/>
        <end position="244"/>
    </location>
</feature>
<gene>
    <name evidence="5" type="ORF">NDI89_14870</name>
</gene>
<dbReference type="Proteomes" id="UP001154061">
    <property type="component" value="Unassembled WGS sequence"/>
</dbReference>